<dbReference type="SMART" id="SM00409">
    <property type="entry name" value="IG"/>
    <property type="match status" value="1"/>
</dbReference>
<dbReference type="Pfam" id="PF07686">
    <property type="entry name" value="V-set"/>
    <property type="match status" value="1"/>
</dbReference>
<keyword evidence="2" id="KW-0732">Signal</keyword>
<evidence type="ECO:0000313" key="5">
    <source>
        <dbReference type="Proteomes" id="UP001345963"/>
    </source>
</evidence>
<organism evidence="4 5">
    <name type="scientific">Ataeniobius toweri</name>
    <dbReference type="NCBI Taxonomy" id="208326"/>
    <lineage>
        <taxon>Eukaryota</taxon>
        <taxon>Metazoa</taxon>
        <taxon>Chordata</taxon>
        <taxon>Craniata</taxon>
        <taxon>Vertebrata</taxon>
        <taxon>Euteleostomi</taxon>
        <taxon>Actinopterygii</taxon>
        <taxon>Neopterygii</taxon>
        <taxon>Teleostei</taxon>
        <taxon>Neoteleostei</taxon>
        <taxon>Acanthomorphata</taxon>
        <taxon>Ovalentaria</taxon>
        <taxon>Atherinomorphae</taxon>
        <taxon>Cyprinodontiformes</taxon>
        <taxon>Goodeidae</taxon>
        <taxon>Ataeniobius</taxon>
    </lineage>
</organism>
<dbReference type="Proteomes" id="UP001345963">
    <property type="component" value="Unassembled WGS sequence"/>
</dbReference>
<proteinExistence type="predicted"/>
<keyword evidence="1" id="KW-1133">Transmembrane helix</keyword>
<evidence type="ECO:0000256" key="1">
    <source>
        <dbReference type="SAM" id="Phobius"/>
    </source>
</evidence>
<feature type="transmembrane region" description="Helical" evidence="1">
    <location>
        <begin position="139"/>
        <end position="160"/>
    </location>
</feature>
<dbReference type="InterPro" id="IPR007110">
    <property type="entry name" value="Ig-like_dom"/>
</dbReference>
<dbReference type="Gene3D" id="2.60.40.10">
    <property type="entry name" value="Immunoglobulins"/>
    <property type="match status" value="1"/>
</dbReference>
<keyword evidence="5" id="KW-1185">Reference proteome</keyword>
<reference evidence="4 5" key="1">
    <citation type="submission" date="2021-07" db="EMBL/GenBank/DDBJ databases">
        <authorList>
            <person name="Palmer J.M."/>
        </authorList>
    </citation>
    <scope>NUCLEOTIDE SEQUENCE [LARGE SCALE GENOMIC DNA]</scope>
    <source>
        <strain evidence="4 5">AT_MEX2019</strain>
        <tissue evidence="4">Muscle</tissue>
    </source>
</reference>
<dbReference type="EMBL" id="JAHUTI010023212">
    <property type="protein sequence ID" value="MED6240179.1"/>
    <property type="molecule type" value="Genomic_DNA"/>
</dbReference>
<keyword evidence="1" id="KW-0812">Transmembrane</keyword>
<keyword evidence="1" id="KW-0472">Membrane</keyword>
<dbReference type="SUPFAM" id="SSF48726">
    <property type="entry name" value="Immunoglobulin"/>
    <property type="match status" value="1"/>
</dbReference>
<dbReference type="PROSITE" id="PS50835">
    <property type="entry name" value="IG_LIKE"/>
    <property type="match status" value="1"/>
</dbReference>
<dbReference type="InterPro" id="IPR013783">
    <property type="entry name" value="Ig-like_fold"/>
</dbReference>
<feature type="domain" description="Ig-like" evidence="3">
    <location>
        <begin position="26"/>
        <end position="107"/>
    </location>
</feature>
<gene>
    <name evidence="4" type="ORF">ATANTOWER_017126</name>
</gene>
<sequence>MILLLLTLLLLAQGYTLIPVATVALGEPATLTCPFCAERLYSNEVHWYKQSAGDTLTLIVRLRKHAEPAFEREFSSSRMRATKKENVCILTILRTVQEDEGMYHCAIIDWTKNAWNGTNLILNDYNFGSSLLFQDVGTIIFPLCAALVLTLISVAVLVMCSSRSKYIDIEAGVDLHKYCNAEKSQQGDDYRKIYSVVVFNMAKLENGTLKQQ</sequence>
<dbReference type="InterPro" id="IPR003599">
    <property type="entry name" value="Ig_sub"/>
</dbReference>
<accession>A0ABU7AR81</accession>
<dbReference type="InterPro" id="IPR013106">
    <property type="entry name" value="Ig_V-set"/>
</dbReference>
<evidence type="ECO:0000313" key="4">
    <source>
        <dbReference type="EMBL" id="MED6240179.1"/>
    </source>
</evidence>
<comment type="caution">
    <text evidence="4">The sequence shown here is derived from an EMBL/GenBank/DDBJ whole genome shotgun (WGS) entry which is preliminary data.</text>
</comment>
<feature type="chain" id="PRO_5045215029" description="Ig-like domain-containing protein" evidence="2">
    <location>
        <begin position="17"/>
        <end position="212"/>
    </location>
</feature>
<evidence type="ECO:0000256" key="2">
    <source>
        <dbReference type="SAM" id="SignalP"/>
    </source>
</evidence>
<evidence type="ECO:0000259" key="3">
    <source>
        <dbReference type="PROSITE" id="PS50835"/>
    </source>
</evidence>
<name>A0ABU7AR81_9TELE</name>
<dbReference type="InterPro" id="IPR036179">
    <property type="entry name" value="Ig-like_dom_sf"/>
</dbReference>
<feature type="signal peptide" evidence="2">
    <location>
        <begin position="1"/>
        <end position="16"/>
    </location>
</feature>
<protein>
    <recommendedName>
        <fullName evidence="3">Ig-like domain-containing protein</fullName>
    </recommendedName>
</protein>